<proteinExistence type="predicted"/>
<dbReference type="AlphaFoldDB" id="V7CIQ2"/>
<name>V7CIQ2_PHAVU</name>
<evidence type="ECO:0000313" key="2">
    <source>
        <dbReference type="Proteomes" id="UP000000226"/>
    </source>
</evidence>
<dbReference type="EMBL" id="CM002289">
    <property type="protein sequence ID" value="ESW30082.1"/>
    <property type="molecule type" value="Genomic_DNA"/>
</dbReference>
<keyword evidence="2" id="KW-1185">Reference proteome</keyword>
<reference evidence="2" key="1">
    <citation type="journal article" date="2014" name="Nat. Genet.">
        <title>A reference genome for common bean and genome-wide analysis of dual domestications.</title>
        <authorList>
            <person name="Schmutz J."/>
            <person name="McClean P.E."/>
            <person name="Mamidi S."/>
            <person name="Wu G.A."/>
            <person name="Cannon S.B."/>
            <person name="Grimwood J."/>
            <person name="Jenkins J."/>
            <person name="Shu S."/>
            <person name="Song Q."/>
            <person name="Chavarro C."/>
            <person name="Torres-Torres M."/>
            <person name="Geffroy V."/>
            <person name="Moghaddam S.M."/>
            <person name="Gao D."/>
            <person name="Abernathy B."/>
            <person name="Barry K."/>
            <person name="Blair M."/>
            <person name="Brick M.A."/>
            <person name="Chovatia M."/>
            <person name="Gepts P."/>
            <person name="Goodstein D.M."/>
            <person name="Gonzales M."/>
            <person name="Hellsten U."/>
            <person name="Hyten D.L."/>
            <person name="Jia G."/>
            <person name="Kelly J.D."/>
            <person name="Kudrna D."/>
            <person name="Lee R."/>
            <person name="Richard M.M."/>
            <person name="Miklas P.N."/>
            <person name="Osorno J.M."/>
            <person name="Rodrigues J."/>
            <person name="Thareau V."/>
            <person name="Urrea C.A."/>
            <person name="Wang M."/>
            <person name="Yu Y."/>
            <person name="Zhang M."/>
            <person name="Wing R.A."/>
            <person name="Cregan P.B."/>
            <person name="Rokhsar D.S."/>
            <person name="Jackson S.A."/>
        </authorList>
    </citation>
    <scope>NUCLEOTIDE SEQUENCE [LARGE SCALE GENOMIC DNA]</scope>
    <source>
        <strain evidence="2">cv. G19833</strain>
    </source>
</reference>
<dbReference type="Proteomes" id="UP000000226">
    <property type="component" value="Chromosome 2"/>
</dbReference>
<sequence>MALLQSGTCFCAKWWSGCRRRIGSRLASTESEAAVKVCVVIRCSDLISQILLPVNLFHFF</sequence>
<evidence type="ECO:0000313" key="1">
    <source>
        <dbReference type="EMBL" id="ESW30082.1"/>
    </source>
</evidence>
<accession>V7CIQ2</accession>
<dbReference type="Gramene" id="ESW30082">
    <property type="protein sequence ID" value="ESW30082"/>
    <property type="gene ID" value="PHAVU_002G123100g"/>
</dbReference>
<dbReference type="OrthoDB" id="10500476at2759"/>
<protein>
    <submittedName>
        <fullName evidence="1">Uncharacterized protein</fullName>
    </submittedName>
</protein>
<organism evidence="1 2">
    <name type="scientific">Phaseolus vulgaris</name>
    <name type="common">Kidney bean</name>
    <name type="synonym">French bean</name>
    <dbReference type="NCBI Taxonomy" id="3885"/>
    <lineage>
        <taxon>Eukaryota</taxon>
        <taxon>Viridiplantae</taxon>
        <taxon>Streptophyta</taxon>
        <taxon>Embryophyta</taxon>
        <taxon>Tracheophyta</taxon>
        <taxon>Spermatophyta</taxon>
        <taxon>Magnoliopsida</taxon>
        <taxon>eudicotyledons</taxon>
        <taxon>Gunneridae</taxon>
        <taxon>Pentapetalae</taxon>
        <taxon>rosids</taxon>
        <taxon>fabids</taxon>
        <taxon>Fabales</taxon>
        <taxon>Fabaceae</taxon>
        <taxon>Papilionoideae</taxon>
        <taxon>50 kb inversion clade</taxon>
        <taxon>NPAAA clade</taxon>
        <taxon>indigoferoid/millettioid clade</taxon>
        <taxon>Phaseoleae</taxon>
        <taxon>Phaseolus</taxon>
    </lineage>
</organism>
<gene>
    <name evidence="1" type="ORF">PHAVU_002G123100g</name>
</gene>